<evidence type="ECO:0000313" key="2">
    <source>
        <dbReference type="Proteomes" id="UP001057402"/>
    </source>
</evidence>
<accession>A0ACB9NUV2</accession>
<evidence type="ECO:0000313" key="1">
    <source>
        <dbReference type="EMBL" id="KAI4340407.1"/>
    </source>
</evidence>
<organism evidence="1 2">
    <name type="scientific">Melastoma candidum</name>
    <dbReference type="NCBI Taxonomy" id="119954"/>
    <lineage>
        <taxon>Eukaryota</taxon>
        <taxon>Viridiplantae</taxon>
        <taxon>Streptophyta</taxon>
        <taxon>Embryophyta</taxon>
        <taxon>Tracheophyta</taxon>
        <taxon>Spermatophyta</taxon>
        <taxon>Magnoliopsida</taxon>
        <taxon>eudicotyledons</taxon>
        <taxon>Gunneridae</taxon>
        <taxon>Pentapetalae</taxon>
        <taxon>rosids</taxon>
        <taxon>malvids</taxon>
        <taxon>Myrtales</taxon>
        <taxon>Melastomataceae</taxon>
        <taxon>Melastomatoideae</taxon>
        <taxon>Melastomateae</taxon>
        <taxon>Melastoma</taxon>
    </lineage>
</organism>
<keyword evidence="2" id="KW-1185">Reference proteome</keyword>
<dbReference type="Proteomes" id="UP001057402">
    <property type="component" value="Chromosome 7"/>
</dbReference>
<proteinExistence type="predicted"/>
<protein>
    <submittedName>
        <fullName evidence="1">Uncharacterized protein</fullName>
    </submittedName>
</protein>
<comment type="caution">
    <text evidence="1">The sequence shown here is derived from an EMBL/GenBank/DDBJ whole genome shotgun (WGS) entry which is preliminary data.</text>
</comment>
<reference evidence="2" key="1">
    <citation type="journal article" date="2023" name="Front. Plant Sci.">
        <title>Chromosomal-level genome assembly of Melastoma candidum provides insights into trichome evolution.</title>
        <authorList>
            <person name="Zhong Y."/>
            <person name="Wu W."/>
            <person name="Sun C."/>
            <person name="Zou P."/>
            <person name="Liu Y."/>
            <person name="Dai S."/>
            <person name="Zhou R."/>
        </authorList>
    </citation>
    <scope>NUCLEOTIDE SEQUENCE [LARGE SCALE GENOMIC DNA]</scope>
</reference>
<gene>
    <name evidence="1" type="ORF">MLD38_025246</name>
</gene>
<sequence length="210" mass="22268">MEPLGAAAVTAFPGKSRKGKIEFTGKPPNVPTEVPPHEPFIKTRTIPTAINTAKVSTDFSGKTLRNPREVSVVVRQTPITFSPGGTGNAGVTNLKPKQKSSPPSSAPKTSSQKTCQVDPKPQKSAFTLEKSPSNPKEDYIVASQTPVSSATRSTAKHWTCSLNPKLNDGTRALSAADKKFYPEKATNLDPKPKMKGICLPGTLMGKTNGG</sequence>
<dbReference type="EMBL" id="CM042886">
    <property type="protein sequence ID" value="KAI4340407.1"/>
    <property type="molecule type" value="Genomic_DNA"/>
</dbReference>
<name>A0ACB9NUV2_9MYRT</name>